<dbReference type="PANTHER" id="PTHR46704">
    <property type="entry name" value="CXC DOMAIN-CONTAINING PROTEIN-RELATED"/>
    <property type="match status" value="1"/>
</dbReference>
<keyword evidence="2" id="KW-1185">Reference proteome</keyword>
<protein>
    <submittedName>
        <fullName evidence="1">Uncharacterized protein</fullName>
    </submittedName>
</protein>
<organism evidence="1 2">
    <name type="scientific">Paramuricea clavata</name>
    <name type="common">Red gorgonian</name>
    <name type="synonym">Violescent sea-whip</name>
    <dbReference type="NCBI Taxonomy" id="317549"/>
    <lineage>
        <taxon>Eukaryota</taxon>
        <taxon>Metazoa</taxon>
        <taxon>Cnidaria</taxon>
        <taxon>Anthozoa</taxon>
        <taxon>Octocorallia</taxon>
        <taxon>Malacalcyonacea</taxon>
        <taxon>Plexauridae</taxon>
        <taxon>Paramuricea</taxon>
    </lineage>
</organism>
<gene>
    <name evidence="1" type="ORF">PACLA_8A018102</name>
</gene>
<dbReference type="PANTHER" id="PTHR46704:SF9">
    <property type="entry name" value="BHLH DOMAIN-CONTAINING PROTEIN"/>
    <property type="match status" value="1"/>
</dbReference>
<comment type="caution">
    <text evidence="1">The sequence shown here is derived from an EMBL/GenBank/DDBJ whole genome shotgun (WGS) entry which is preliminary data.</text>
</comment>
<sequence>MINPFEYEEEELLHITSGTVATEEVEKDLQSAYDRGEAALIAICKERLQTREVDLLTSMKKLKLKTFTSMSKTTKSKVHGKEVSLKADRNLLARLVVIGRIRKVDLQELLSYSLGPVPLALCTSLGCLVKTNKAKMPHSLESQPEKAIVEIPRGGIYVVDAMATIQKVDVKKLPDTYRDQSIKNAERAKRAVGGSQVIRVYGQEIPLQWKKFLSCGKNKEALLQYLYDTWKTVNMCDVHGVKVYYAHGSKCDIFYAIPGNTADQIVEVHEVLELNSTQEEADTRLYLHVTYAANTCSDVIIVSPDIDVLVIGVSLQPLIAAHLYFHTGKGADLRTIDIKAIQESIGDDARQSFIGLHCFTGCESVSAFYGRGKTKAFNLLLNDKNLCSAFEDLGERFDLLPEMVVLLDKFVCK</sequence>
<dbReference type="EMBL" id="CACRXK020006005">
    <property type="protein sequence ID" value="CAB4008051.1"/>
    <property type="molecule type" value="Genomic_DNA"/>
</dbReference>
<dbReference type="OrthoDB" id="5964513at2759"/>
<dbReference type="Proteomes" id="UP001152795">
    <property type="component" value="Unassembled WGS sequence"/>
</dbReference>
<evidence type="ECO:0000313" key="2">
    <source>
        <dbReference type="Proteomes" id="UP001152795"/>
    </source>
</evidence>
<name>A0A6S7IQV5_PARCT</name>
<reference evidence="1" key="1">
    <citation type="submission" date="2020-04" db="EMBL/GenBank/DDBJ databases">
        <authorList>
            <person name="Alioto T."/>
            <person name="Alioto T."/>
            <person name="Gomez Garrido J."/>
        </authorList>
    </citation>
    <scope>NUCLEOTIDE SEQUENCE</scope>
    <source>
        <strain evidence="1">A484AB</strain>
    </source>
</reference>
<dbReference type="AlphaFoldDB" id="A0A6S7IQV5"/>
<evidence type="ECO:0000313" key="1">
    <source>
        <dbReference type="EMBL" id="CAB4008051.1"/>
    </source>
</evidence>
<proteinExistence type="predicted"/>
<accession>A0A6S7IQV5</accession>